<organism evidence="1 2">
    <name type="scientific">Candidatus Andersenbacteria bacterium CG10_big_fil_rev_8_21_14_0_10_54_11</name>
    <dbReference type="NCBI Taxonomy" id="1974485"/>
    <lineage>
        <taxon>Bacteria</taxon>
        <taxon>Candidatus Anderseniibacteriota</taxon>
    </lineage>
</organism>
<evidence type="ECO:0008006" key="3">
    <source>
        <dbReference type="Google" id="ProtNLM"/>
    </source>
</evidence>
<accession>A0A2M6X0B0</accession>
<name>A0A2M6X0B0_9BACT</name>
<comment type="caution">
    <text evidence="1">The sequence shown here is derived from an EMBL/GenBank/DDBJ whole genome shotgun (WGS) entry which is preliminary data.</text>
</comment>
<reference evidence="2" key="1">
    <citation type="submission" date="2017-09" db="EMBL/GenBank/DDBJ databases">
        <title>Depth-based differentiation of microbial function through sediment-hosted aquifers and enrichment of novel symbionts in the deep terrestrial subsurface.</title>
        <authorList>
            <person name="Probst A.J."/>
            <person name="Ladd B."/>
            <person name="Jarett J.K."/>
            <person name="Geller-Mcgrath D.E."/>
            <person name="Sieber C.M.K."/>
            <person name="Emerson J.B."/>
            <person name="Anantharaman K."/>
            <person name="Thomas B.C."/>
            <person name="Malmstrom R."/>
            <person name="Stieglmeier M."/>
            <person name="Klingl A."/>
            <person name="Woyke T."/>
            <person name="Ryan C.M."/>
            <person name="Banfield J.F."/>
        </authorList>
    </citation>
    <scope>NUCLEOTIDE SEQUENCE [LARGE SCALE GENOMIC DNA]</scope>
</reference>
<gene>
    <name evidence="1" type="ORF">COT71_00545</name>
</gene>
<proteinExistence type="predicted"/>
<dbReference type="EMBL" id="PEZP01000006">
    <property type="protein sequence ID" value="PIT98448.1"/>
    <property type="molecule type" value="Genomic_DNA"/>
</dbReference>
<dbReference type="AlphaFoldDB" id="A0A2M6X0B0"/>
<dbReference type="Proteomes" id="UP000230731">
    <property type="component" value="Unassembled WGS sequence"/>
</dbReference>
<evidence type="ECO:0000313" key="1">
    <source>
        <dbReference type="EMBL" id="PIT98448.1"/>
    </source>
</evidence>
<evidence type="ECO:0000313" key="2">
    <source>
        <dbReference type="Proteomes" id="UP000230731"/>
    </source>
</evidence>
<sequence length="141" mass="16392">MPAQKVYDNVVNVYLDIDGVLLASEKQPALHVHDFVEHLVSNHDVYWLTTHCRTADDYPHQPLYVLRSLEPETLTLLKQVKATQWDTLKTEAIDFSQPFRWYDDDVFEEERAVLRQKGLLSSWVEIDLSKNPNQLVDLIAS</sequence>
<protein>
    <recommendedName>
        <fullName evidence="3">HAD family hydrolase</fullName>
    </recommendedName>
</protein>